<proteinExistence type="inferred from homology"/>
<dbReference type="PATRIC" id="fig|1380772.3.peg.1898"/>
<dbReference type="InterPro" id="IPR043502">
    <property type="entry name" value="DNA/RNA_pol_sf"/>
</dbReference>
<dbReference type="GO" id="GO:0006260">
    <property type="term" value="P:DNA replication"/>
    <property type="evidence" value="ECO:0007669"/>
    <property type="project" value="UniProtKB-KW"/>
</dbReference>
<dbReference type="Gene3D" id="3.30.70.270">
    <property type="match status" value="1"/>
</dbReference>
<dbReference type="Proteomes" id="UP000018692">
    <property type="component" value="Unassembled WGS sequence"/>
</dbReference>
<dbReference type="Pfam" id="PF11798">
    <property type="entry name" value="IMS_HHH"/>
    <property type="match status" value="1"/>
</dbReference>
<comment type="caution">
    <text evidence="7">The sequence shown here is derived from an EMBL/GenBank/DDBJ whole genome shotgun (WGS) entry which is preliminary data.</text>
</comment>
<dbReference type="PROSITE" id="PS50173">
    <property type="entry name" value="UMUC"/>
    <property type="match status" value="1"/>
</dbReference>
<dbReference type="Gene3D" id="1.10.150.20">
    <property type="entry name" value="5' to 3' exonuclease, C-terminal subdomain"/>
    <property type="match status" value="1"/>
</dbReference>
<dbReference type="GO" id="GO:0042276">
    <property type="term" value="P:error-prone translesion synthesis"/>
    <property type="evidence" value="ECO:0007669"/>
    <property type="project" value="TreeGrafter"/>
</dbReference>
<keyword evidence="2" id="KW-0515">Mutator protein</keyword>
<dbReference type="GO" id="GO:0006281">
    <property type="term" value="P:DNA repair"/>
    <property type="evidence" value="ECO:0007669"/>
    <property type="project" value="InterPro"/>
</dbReference>
<dbReference type="InterPro" id="IPR043128">
    <property type="entry name" value="Rev_trsase/Diguanyl_cyclase"/>
</dbReference>
<evidence type="ECO:0000313" key="8">
    <source>
        <dbReference type="Proteomes" id="UP000018692"/>
    </source>
</evidence>
<dbReference type="Pfam" id="PF11799">
    <property type="entry name" value="IMS_C"/>
    <property type="match status" value="1"/>
</dbReference>
<dbReference type="InterPro" id="IPR036775">
    <property type="entry name" value="DNA_pol_Y-fam_lit_finger_sf"/>
</dbReference>
<dbReference type="InterPro" id="IPR017961">
    <property type="entry name" value="DNA_pol_Y-fam_little_finger"/>
</dbReference>
<evidence type="ECO:0000256" key="5">
    <source>
        <dbReference type="ARBA" id="ARBA00022932"/>
    </source>
</evidence>
<dbReference type="InterPro" id="IPR001126">
    <property type="entry name" value="UmuC"/>
</dbReference>
<evidence type="ECO:0000256" key="2">
    <source>
        <dbReference type="ARBA" id="ARBA00022457"/>
    </source>
</evidence>
<dbReference type="SUPFAM" id="SSF56672">
    <property type="entry name" value="DNA/RNA polymerases"/>
    <property type="match status" value="1"/>
</dbReference>
<keyword evidence="5 7" id="KW-0239">DNA-directed DNA polymerase</keyword>
<evidence type="ECO:0000256" key="1">
    <source>
        <dbReference type="ARBA" id="ARBA00010945"/>
    </source>
</evidence>
<dbReference type="InterPro" id="IPR024728">
    <property type="entry name" value="PolY_HhH_motif"/>
</dbReference>
<keyword evidence="4" id="KW-0235">DNA replication</keyword>
<sequence length="339" mass="39169">MFIDYTYEPRRAIFFEDVKSNYASIECVERGLHPLKSSLCVMSRSDHSYGLILASSPKFKAEEIHSYSIDESFLDVTESLNLFYPDIKDKYEQMDLLAQDLQHKVLEQMGLFVTVGMGDNPLLAKLAMDNYATMRALIRYEDVPDKVWTLPKMTDFWGIGRRTEKRFNKLGIYSIKDLAHANPDRIKRKMGIVGLQQFFHAHGIDETNVRDKHHKKSESYSNSQILPRDYVQQDEIELVIKKMAEHLAIRLRKGKKLAGSLSLYVKPSYKEYSSSIKTASKIEPTQSTTAIQAEFLRLFREKYHGEIVREIGIGGFDLSSENIKPRIYSIKSLSKWAYL</sequence>
<evidence type="ECO:0000256" key="4">
    <source>
        <dbReference type="ARBA" id="ARBA00022705"/>
    </source>
</evidence>
<gene>
    <name evidence="7" type="ORF">N568_0109930</name>
</gene>
<keyword evidence="5 7" id="KW-0808">Transferase</keyword>
<dbReference type="SUPFAM" id="SSF100879">
    <property type="entry name" value="Lesion bypass DNA polymerase (Y-family), little finger domain"/>
    <property type="match status" value="1"/>
</dbReference>
<dbReference type="GO" id="GO:0003684">
    <property type="term" value="F:damaged DNA binding"/>
    <property type="evidence" value="ECO:0007669"/>
    <property type="project" value="InterPro"/>
</dbReference>
<dbReference type="InterPro" id="IPR050116">
    <property type="entry name" value="DNA_polymerase-Y"/>
</dbReference>
<comment type="similarity">
    <text evidence="1">Belongs to the DNA polymerase type-Y family.</text>
</comment>
<evidence type="ECO:0000313" key="7">
    <source>
        <dbReference type="EMBL" id="ETD04053.1"/>
    </source>
</evidence>
<dbReference type="PANTHER" id="PTHR11076">
    <property type="entry name" value="DNA REPAIR POLYMERASE UMUC / TRANSFERASE FAMILY MEMBER"/>
    <property type="match status" value="1"/>
</dbReference>
<dbReference type="PANTHER" id="PTHR11076:SF35">
    <property type="entry name" value="DNA REPAIR PROTEIN HOMOLOG YOBH"/>
    <property type="match status" value="1"/>
</dbReference>
<dbReference type="Pfam" id="PF00817">
    <property type="entry name" value="IMS"/>
    <property type="match status" value="1"/>
</dbReference>
<dbReference type="Gene3D" id="3.30.1490.100">
    <property type="entry name" value="DNA polymerase, Y-family, little finger domain"/>
    <property type="match status" value="1"/>
</dbReference>
<organism evidence="7 8">
    <name type="scientific">Lactococcus garvieae TRF1</name>
    <dbReference type="NCBI Taxonomy" id="1380772"/>
    <lineage>
        <taxon>Bacteria</taxon>
        <taxon>Bacillati</taxon>
        <taxon>Bacillota</taxon>
        <taxon>Bacilli</taxon>
        <taxon>Lactobacillales</taxon>
        <taxon>Streptococcaceae</taxon>
        <taxon>Lactococcus</taxon>
    </lineage>
</organism>
<dbReference type="GO" id="GO:0003887">
    <property type="term" value="F:DNA-directed DNA polymerase activity"/>
    <property type="evidence" value="ECO:0007669"/>
    <property type="project" value="UniProtKB-KW"/>
</dbReference>
<evidence type="ECO:0000256" key="3">
    <source>
        <dbReference type="ARBA" id="ARBA00022695"/>
    </source>
</evidence>
<accession>V8AMM0</accession>
<dbReference type="AlphaFoldDB" id="V8AMM0"/>
<dbReference type="GO" id="GO:0005829">
    <property type="term" value="C:cytosol"/>
    <property type="evidence" value="ECO:0007669"/>
    <property type="project" value="TreeGrafter"/>
</dbReference>
<feature type="domain" description="UmuC" evidence="6">
    <location>
        <begin position="45"/>
        <end position="160"/>
    </location>
</feature>
<reference evidence="7 8" key="1">
    <citation type="submission" date="2013-07" db="EMBL/GenBank/DDBJ databases">
        <title>Isolation of Lactococcus garvieae strain TRF1 from the fecal material of a timber rattlesnake.</title>
        <authorList>
            <person name="McLaughlin R.W."/>
            <person name="Cochran P.A."/>
            <person name="Dowd S.E."/>
        </authorList>
    </citation>
    <scope>NUCLEOTIDE SEQUENCE [LARGE SCALE GENOMIC DNA]</scope>
    <source>
        <strain evidence="7 8">TRF1</strain>
    </source>
</reference>
<protein>
    <submittedName>
        <fullName evidence="7">DNA-directed DNA polymerase IV</fullName>
    </submittedName>
</protein>
<evidence type="ECO:0000259" key="6">
    <source>
        <dbReference type="PROSITE" id="PS50173"/>
    </source>
</evidence>
<name>V8AMM0_9LACT</name>
<dbReference type="GO" id="GO:0009432">
    <property type="term" value="P:SOS response"/>
    <property type="evidence" value="ECO:0007669"/>
    <property type="project" value="TreeGrafter"/>
</dbReference>
<keyword evidence="3" id="KW-0548">Nucleotidyltransferase</keyword>
<dbReference type="EMBL" id="AVFE01000043">
    <property type="protein sequence ID" value="ETD04053.1"/>
    <property type="molecule type" value="Genomic_DNA"/>
</dbReference>